<organism evidence="2 3">
    <name type="scientific">Microbacterium yannicii</name>
    <dbReference type="NCBI Taxonomy" id="671622"/>
    <lineage>
        <taxon>Bacteria</taxon>
        <taxon>Bacillati</taxon>
        <taxon>Actinomycetota</taxon>
        <taxon>Actinomycetes</taxon>
        <taxon>Micrococcales</taxon>
        <taxon>Microbacteriaceae</taxon>
        <taxon>Microbacterium</taxon>
    </lineage>
</organism>
<evidence type="ECO:0000313" key="2">
    <source>
        <dbReference type="EMBL" id="GAA5083722.1"/>
    </source>
</evidence>
<evidence type="ECO:0000313" key="3">
    <source>
        <dbReference type="Proteomes" id="UP001501407"/>
    </source>
</evidence>
<dbReference type="EMBL" id="BAABKZ010000001">
    <property type="protein sequence ID" value="GAA5083722.1"/>
    <property type="molecule type" value="Genomic_DNA"/>
</dbReference>
<dbReference type="SUPFAM" id="SSF54593">
    <property type="entry name" value="Glyoxalase/Bleomycin resistance protein/Dihydroxybiphenyl dioxygenase"/>
    <property type="match status" value="1"/>
</dbReference>
<protein>
    <recommendedName>
        <fullName evidence="1">VOC domain-containing protein</fullName>
    </recommendedName>
</protein>
<dbReference type="PROSITE" id="PS51819">
    <property type="entry name" value="VOC"/>
    <property type="match status" value="1"/>
</dbReference>
<reference evidence="3" key="1">
    <citation type="journal article" date="2019" name="Int. J. Syst. Evol. Microbiol.">
        <title>The Global Catalogue of Microorganisms (GCM) 10K type strain sequencing project: providing services to taxonomists for standard genome sequencing and annotation.</title>
        <authorList>
            <consortium name="The Broad Institute Genomics Platform"/>
            <consortium name="The Broad Institute Genome Sequencing Center for Infectious Disease"/>
            <person name="Wu L."/>
            <person name="Ma J."/>
        </authorList>
    </citation>
    <scope>NUCLEOTIDE SEQUENCE [LARGE SCALE GENOMIC DNA]</scope>
    <source>
        <strain evidence="3">JCM 18959</strain>
    </source>
</reference>
<dbReference type="Pfam" id="PF00903">
    <property type="entry name" value="Glyoxalase"/>
    <property type="match status" value="1"/>
</dbReference>
<keyword evidence="3" id="KW-1185">Reference proteome</keyword>
<dbReference type="InterPro" id="IPR004360">
    <property type="entry name" value="Glyas_Fos-R_dOase_dom"/>
</dbReference>
<evidence type="ECO:0000259" key="1">
    <source>
        <dbReference type="PROSITE" id="PS51819"/>
    </source>
</evidence>
<comment type="caution">
    <text evidence="2">The sequence shown here is derived from an EMBL/GenBank/DDBJ whole genome shotgun (WGS) entry which is preliminary data.</text>
</comment>
<feature type="domain" description="VOC" evidence="1">
    <location>
        <begin position="30"/>
        <end position="142"/>
    </location>
</feature>
<dbReference type="Gene3D" id="3.10.180.10">
    <property type="entry name" value="2,3-Dihydroxybiphenyl 1,2-Dioxygenase, domain 1"/>
    <property type="match status" value="1"/>
</dbReference>
<dbReference type="Proteomes" id="UP001501407">
    <property type="component" value="Unassembled WGS sequence"/>
</dbReference>
<sequence length="142" mass="15108">MRDAQAGAITPLCESVDGRRLIAMTPPPTAITTAFIPVSDARAGAHWYADTFGLAIADETDFSSVLAGSHGQVTLMSPKSGIRVEPGLPWATCNFRVDDLASVHERLARLGAHPGDMLGDPDRCLFFTATDPDGNTLLVTDR</sequence>
<accession>A0ABP9LVM1</accession>
<dbReference type="InterPro" id="IPR029068">
    <property type="entry name" value="Glyas_Bleomycin-R_OHBP_Dase"/>
</dbReference>
<proteinExistence type="predicted"/>
<dbReference type="CDD" id="cd06587">
    <property type="entry name" value="VOC"/>
    <property type="match status" value="1"/>
</dbReference>
<name>A0ABP9LVM1_9MICO</name>
<dbReference type="InterPro" id="IPR037523">
    <property type="entry name" value="VOC_core"/>
</dbReference>
<gene>
    <name evidence="2" type="ORF">GCM10025760_00670</name>
</gene>